<protein>
    <submittedName>
        <fullName evidence="3">Uncharacterized protein</fullName>
    </submittedName>
</protein>
<evidence type="ECO:0000256" key="2">
    <source>
        <dbReference type="SAM" id="SignalP"/>
    </source>
</evidence>
<dbReference type="Proteomes" id="UP000799421">
    <property type="component" value="Unassembled WGS sequence"/>
</dbReference>
<name>A0A6A7C2P9_9PEZI</name>
<feature type="transmembrane region" description="Helical" evidence="1">
    <location>
        <begin position="116"/>
        <end position="135"/>
    </location>
</feature>
<gene>
    <name evidence="3" type="ORF">K470DRAFT_256626</name>
</gene>
<keyword evidence="1" id="KW-0812">Transmembrane</keyword>
<keyword evidence="1" id="KW-1133">Transmembrane helix</keyword>
<evidence type="ECO:0000313" key="3">
    <source>
        <dbReference type="EMBL" id="KAF2861781.1"/>
    </source>
</evidence>
<accession>A0A6A7C2P9</accession>
<dbReference type="EMBL" id="MU005970">
    <property type="protein sequence ID" value="KAF2861781.1"/>
    <property type="molecule type" value="Genomic_DNA"/>
</dbReference>
<evidence type="ECO:0000256" key="1">
    <source>
        <dbReference type="SAM" id="Phobius"/>
    </source>
</evidence>
<sequence>MRSLLFIIPALSIGALAQSDDEYTSYANVLYTAMPESLRKLATSDEEAAISEIAAEFTASTVTGIPSWFTHMPTAVQEDLVPGILDYESTHSFAKATGASTSNGGKKSSSAPTMRFIGAVSAGVAVAVGVGGVLVL</sequence>
<reference evidence="3" key="1">
    <citation type="journal article" date="2020" name="Stud. Mycol.">
        <title>101 Dothideomycetes genomes: a test case for predicting lifestyles and emergence of pathogens.</title>
        <authorList>
            <person name="Haridas S."/>
            <person name="Albert R."/>
            <person name="Binder M."/>
            <person name="Bloem J."/>
            <person name="Labutti K."/>
            <person name="Salamov A."/>
            <person name="Andreopoulos B."/>
            <person name="Baker S."/>
            <person name="Barry K."/>
            <person name="Bills G."/>
            <person name="Bluhm B."/>
            <person name="Cannon C."/>
            <person name="Castanera R."/>
            <person name="Culley D."/>
            <person name="Daum C."/>
            <person name="Ezra D."/>
            <person name="Gonzalez J."/>
            <person name="Henrissat B."/>
            <person name="Kuo A."/>
            <person name="Liang C."/>
            <person name="Lipzen A."/>
            <person name="Lutzoni F."/>
            <person name="Magnuson J."/>
            <person name="Mondo S."/>
            <person name="Nolan M."/>
            <person name="Ohm R."/>
            <person name="Pangilinan J."/>
            <person name="Park H.-J."/>
            <person name="Ramirez L."/>
            <person name="Alfaro M."/>
            <person name="Sun H."/>
            <person name="Tritt A."/>
            <person name="Yoshinaga Y."/>
            <person name="Zwiers L.-H."/>
            <person name="Turgeon B."/>
            <person name="Goodwin S."/>
            <person name="Spatafora J."/>
            <person name="Crous P."/>
            <person name="Grigoriev I."/>
        </authorList>
    </citation>
    <scope>NUCLEOTIDE SEQUENCE</scope>
    <source>
        <strain evidence="3">CBS 480.64</strain>
    </source>
</reference>
<evidence type="ECO:0000313" key="4">
    <source>
        <dbReference type="Proteomes" id="UP000799421"/>
    </source>
</evidence>
<keyword evidence="4" id="KW-1185">Reference proteome</keyword>
<organism evidence="3 4">
    <name type="scientific">Piedraia hortae CBS 480.64</name>
    <dbReference type="NCBI Taxonomy" id="1314780"/>
    <lineage>
        <taxon>Eukaryota</taxon>
        <taxon>Fungi</taxon>
        <taxon>Dikarya</taxon>
        <taxon>Ascomycota</taxon>
        <taxon>Pezizomycotina</taxon>
        <taxon>Dothideomycetes</taxon>
        <taxon>Dothideomycetidae</taxon>
        <taxon>Capnodiales</taxon>
        <taxon>Piedraiaceae</taxon>
        <taxon>Piedraia</taxon>
    </lineage>
</organism>
<keyword evidence="2" id="KW-0732">Signal</keyword>
<keyword evidence="1" id="KW-0472">Membrane</keyword>
<proteinExistence type="predicted"/>
<dbReference type="AlphaFoldDB" id="A0A6A7C2P9"/>
<feature type="signal peptide" evidence="2">
    <location>
        <begin position="1"/>
        <end position="17"/>
    </location>
</feature>
<feature type="chain" id="PRO_5025342451" evidence="2">
    <location>
        <begin position="18"/>
        <end position="136"/>
    </location>
</feature>